<reference evidence="1" key="1">
    <citation type="journal article" date="2023" name="G3 (Bethesda)">
        <title>A reference genome for the long-term kleptoplast-retaining sea slug Elysia crispata morphotype clarki.</title>
        <authorList>
            <person name="Eastman K.E."/>
            <person name="Pendleton A.L."/>
            <person name="Shaikh M.A."/>
            <person name="Suttiyut T."/>
            <person name="Ogas R."/>
            <person name="Tomko P."/>
            <person name="Gavelis G."/>
            <person name="Widhalm J.R."/>
            <person name="Wisecaver J.H."/>
        </authorList>
    </citation>
    <scope>NUCLEOTIDE SEQUENCE</scope>
    <source>
        <strain evidence="1">ECLA1</strain>
    </source>
</reference>
<gene>
    <name evidence="1" type="ORF">RRG08_017579</name>
</gene>
<sequence length="143" mass="16355">MVLRSLTQQCLIITRTRFSAIHQPPGVYFDHPQILSLPTPAPRRAESLVPSPLHYGLLLGVKLQLWAMTVKTTQSTEPTFGESEEMNLAWFKTLVLGFTKEQSRTHGTWSVTYFVSVKTFPRTVLRRNRRNRDAASALQTSRR</sequence>
<dbReference type="EMBL" id="JAWDGP010006426">
    <property type="protein sequence ID" value="KAK3741449.1"/>
    <property type="molecule type" value="Genomic_DNA"/>
</dbReference>
<evidence type="ECO:0000313" key="2">
    <source>
        <dbReference type="Proteomes" id="UP001283361"/>
    </source>
</evidence>
<protein>
    <submittedName>
        <fullName evidence="1">Uncharacterized protein</fullName>
    </submittedName>
</protein>
<comment type="caution">
    <text evidence="1">The sequence shown here is derived from an EMBL/GenBank/DDBJ whole genome shotgun (WGS) entry which is preliminary data.</text>
</comment>
<dbReference type="Proteomes" id="UP001283361">
    <property type="component" value="Unassembled WGS sequence"/>
</dbReference>
<keyword evidence="2" id="KW-1185">Reference proteome</keyword>
<proteinExistence type="predicted"/>
<name>A0AAE1CWH3_9GAST</name>
<organism evidence="1 2">
    <name type="scientific">Elysia crispata</name>
    <name type="common">lettuce slug</name>
    <dbReference type="NCBI Taxonomy" id="231223"/>
    <lineage>
        <taxon>Eukaryota</taxon>
        <taxon>Metazoa</taxon>
        <taxon>Spiralia</taxon>
        <taxon>Lophotrochozoa</taxon>
        <taxon>Mollusca</taxon>
        <taxon>Gastropoda</taxon>
        <taxon>Heterobranchia</taxon>
        <taxon>Euthyneura</taxon>
        <taxon>Panpulmonata</taxon>
        <taxon>Sacoglossa</taxon>
        <taxon>Placobranchoidea</taxon>
        <taxon>Plakobranchidae</taxon>
        <taxon>Elysia</taxon>
    </lineage>
</organism>
<evidence type="ECO:0000313" key="1">
    <source>
        <dbReference type="EMBL" id="KAK3741449.1"/>
    </source>
</evidence>
<accession>A0AAE1CWH3</accession>
<dbReference type="AlphaFoldDB" id="A0AAE1CWH3"/>